<feature type="region of interest" description="Disordered" evidence="4">
    <location>
        <begin position="208"/>
        <end position="269"/>
    </location>
</feature>
<feature type="compositionally biased region" description="Low complexity" evidence="4">
    <location>
        <begin position="251"/>
        <end position="263"/>
    </location>
</feature>
<reference evidence="5 6" key="1">
    <citation type="submission" date="2018-07" db="EMBL/GenBank/DDBJ databases">
        <title>The complete nuclear genome of the prasinophyte Chloropicon primus (CCMP1205).</title>
        <authorList>
            <person name="Pombert J.-F."/>
            <person name="Otis C."/>
            <person name="Turmel M."/>
            <person name="Lemieux C."/>
        </authorList>
    </citation>
    <scope>NUCLEOTIDE SEQUENCE [LARGE SCALE GENOMIC DNA]</scope>
    <source>
        <strain evidence="5 6">CCMP1205</strain>
    </source>
</reference>
<comment type="subcellular location">
    <subcellularLocation>
        <location evidence="1">Cytoplasm</location>
        <location evidence="1">Cytoskeleton</location>
        <location evidence="1">Cilium axoneme</location>
    </subcellularLocation>
</comment>
<sequence length="583" mass="64789">MVRITDDLLKKCTFTDDLGSVKELTLTNKEVEDASGVQSLVGLSDLNLAFNRLKSVSSLSLLTELRYLNVMHNSVRSLKGVEQLKHLRVLKVSDNQVRSLQPLADLVELEELWVHNNDISSIGEIDHLQKMQKLSHLWLLPNQCCGKLPPREYRRMLLLLLPSLQVVDTKLISEQEREAVGMLTGVERQQAVKEIQSKNDLRTQREMKLREESLGKDESAVGERLKNKARARARARDQDKKNRTMSRTRISSKTAAKKGTSSARGIGSSDLIATMDKMLPSFEPTKEQLELLGKPEGMGKFVGLVKRKPVKHSNGVTVTTTIKCRAALCDPKAHLVEFESKYPGSSLALVVHHDGSAIAKWPGDQLAICVDSDVLDQSFGETETGKRYSLFASYRSTRVTAVSFDMHGNGFVNWPNGQALLSYNAEKDHGVQYDHKGKIIKSWSVKDSKTIADSVEVVLDQNLAFRHRMPEGVAECYFACNTVRHKFIRGYNPPKRTWHEVSDHETPQFLNELNERNPLADAVPAMKTPKKPKKPKTPAKAAAASPLKEGGGPGISLSSISSLTESLQKLNSDLLNGSILKAS</sequence>
<dbReference type="SMART" id="SM00365">
    <property type="entry name" value="LRR_SD22"/>
    <property type="match status" value="4"/>
</dbReference>
<dbReference type="PANTHER" id="PTHR18849">
    <property type="entry name" value="LEUCINE RICH REPEAT PROTEIN"/>
    <property type="match status" value="1"/>
</dbReference>
<dbReference type="Pfam" id="PF14580">
    <property type="entry name" value="LRR_9"/>
    <property type="match status" value="1"/>
</dbReference>
<evidence type="ECO:0000256" key="4">
    <source>
        <dbReference type="SAM" id="MobiDB-lite"/>
    </source>
</evidence>
<dbReference type="Gene3D" id="3.80.10.10">
    <property type="entry name" value="Ribonuclease Inhibitor"/>
    <property type="match status" value="1"/>
</dbReference>
<evidence type="ECO:0000256" key="2">
    <source>
        <dbReference type="ARBA" id="ARBA00022614"/>
    </source>
</evidence>
<evidence type="ECO:0000313" key="6">
    <source>
        <dbReference type="Proteomes" id="UP000316726"/>
    </source>
</evidence>
<keyword evidence="6" id="KW-1185">Reference proteome</keyword>
<organism evidence="5 6">
    <name type="scientific">Chloropicon primus</name>
    <dbReference type="NCBI Taxonomy" id="1764295"/>
    <lineage>
        <taxon>Eukaryota</taxon>
        <taxon>Viridiplantae</taxon>
        <taxon>Chlorophyta</taxon>
        <taxon>Chloropicophyceae</taxon>
        <taxon>Chloropicales</taxon>
        <taxon>Chloropicaceae</taxon>
        <taxon>Chloropicon</taxon>
    </lineage>
</organism>
<accession>A0A5B8N0F9</accession>
<evidence type="ECO:0000256" key="3">
    <source>
        <dbReference type="ARBA" id="ARBA00022737"/>
    </source>
</evidence>
<gene>
    <name evidence="5" type="ORF">A3770_19p82940</name>
</gene>
<protein>
    <recommendedName>
        <fullName evidence="7">Leucine-rich repeat domain-containing protein</fullName>
    </recommendedName>
</protein>
<feature type="compositionally biased region" description="Basic and acidic residues" evidence="4">
    <location>
        <begin position="208"/>
        <end position="226"/>
    </location>
</feature>
<dbReference type="PROSITE" id="PS51450">
    <property type="entry name" value="LRR"/>
    <property type="match status" value="4"/>
</dbReference>
<evidence type="ECO:0000256" key="1">
    <source>
        <dbReference type="ARBA" id="ARBA00004430"/>
    </source>
</evidence>
<dbReference type="AlphaFoldDB" id="A0A5B8N0F9"/>
<evidence type="ECO:0008006" key="7">
    <source>
        <dbReference type="Google" id="ProtNLM"/>
    </source>
</evidence>
<proteinExistence type="predicted"/>
<dbReference type="PANTHER" id="PTHR18849:SF0">
    <property type="entry name" value="CILIA- AND FLAGELLA-ASSOCIATED PROTEIN 410-RELATED"/>
    <property type="match status" value="1"/>
</dbReference>
<dbReference type="InterPro" id="IPR032675">
    <property type="entry name" value="LRR_dom_sf"/>
</dbReference>
<dbReference type="Proteomes" id="UP000316726">
    <property type="component" value="Chromosome 19"/>
</dbReference>
<dbReference type="GO" id="GO:0005930">
    <property type="term" value="C:axoneme"/>
    <property type="evidence" value="ECO:0007669"/>
    <property type="project" value="UniProtKB-SubCell"/>
</dbReference>
<name>A0A5B8N0F9_9CHLO</name>
<dbReference type="STRING" id="1764295.A0A5B8N0F9"/>
<feature type="compositionally biased region" description="Basic residues" evidence="4">
    <location>
        <begin position="528"/>
        <end position="537"/>
    </location>
</feature>
<dbReference type="EMBL" id="CP031052">
    <property type="protein sequence ID" value="QDZ25776.1"/>
    <property type="molecule type" value="Genomic_DNA"/>
</dbReference>
<dbReference type="SUPFAM" id="SSF52075">
    <property type="entry name" value="Outer arm dynein light chain 1"/>
    <property type="match status" value="1"/>
</dbReference>
<keyword evidence="3" id="KW-0677">Repeat</keyword>
<dbReference type="OrthoDB" id="542800at2759"/>
<evidence type="ECO:0000313" key="5">
    <source>
        <dbReference type="EMBL" id="QDZ25776.1"/>
    </source>
</evidence>
<feature type="region of interest" description="Disordered" evidence="4">
    <location>
        <begin position="516"/>
        <end position="555"/>
    </location>
</feature>
<dbReference type="InterPro" id="IPR001611">
    <property type="entry name" value="Leu-rich_rpt"/>
</dbReference>
<keyword evidence="2" id="KW-0433">Leucine-rich repeat</keyword>